<dbReference type="Proteomes" id="UP000316621">
    <property type="component" value="Chromosome 4"/>
</dbReference>
<accession>A0A4Y7J7Y1</accession>
<evidence type="ECO:0000313" key="2">
    <source>
        <dbReference type="EMBL" id="RZC57253.1"/>
    </source>
</evidence>
<keyword evidence="3" id="KW-1185">Reference proteome</keyword>
<name>A0A4Y7J7Y1_PAPSO</name>
<feature type="region of interest" description="Disordered" evidence="1">
    <location>
        <begin position="45"/>
        <end position="64"/>
    </location>
</feature>
<protein>
    <submittedName>
        <fullName evidence="2">Uncharacterized protein</fullName>
    </submittedName>
</protein>
<evidence type="ECO:0000256" key="1">
    <source>
        <dbReference type="SAM" id="MobiDB-lite"/>
    </source>
</evidence>
<evidence type="ECO:0000313" key="3">
    <source>
        <dbReference type="Proteomes" id="UP000316621"/>
    </source>
</evidence>
<sequence length="64" mass="7482">MKIANEVEKKKRKKKKIKMLKKDDPVGALVVDKDPVWQKPVNVENIDEEDSADEEKRHVNIEVK</sequence>
<gene>
    <name evidence="2" type="ORF">C5167_004555</name>
</gene>
<organism evidence="2 3">
    <name type="scientific">Papaver somniferum</name>
    <name type="common">Opium poppy</name>
    <dbReference type="NCBI Taxonomy" id="3469"/>
    <lineage>
        <taxon>Eukaryota</taxon>
        <taxon>Viridiplantae</taxon>
        <taxon>Streptophyta</taxon>
        <taxon>Embryophyta</taxon>
        <taxon>Tracheophyta</taxon>
        <taxon>Spermatophyta</taxon>
        <taxon>Magnoliopsida</taxon>
        <taxon>Ranunculales</taxon>
        <taxon>Papaveraceae</taxon>
        <taxon>Papaveroideae</taxon>
        <taxon>Papaver</taxon>
    </lineage>
</organism>
<reference evidence="2 3" key="1">
    <citation type="journal article" date="2018" name="Science">
        <title>The opium poppy genome and morphinan production.</title>
        <authorList>
            <person name="Guo L."/>
            <person name="Winzer T."/>
            <person name="Yang X."/>
            <person name="Li Y."/>
            <person name="Ning Z."/>
            <person name="He Z."/>
            <person name="Teodor R."/>
            <person name="Lu Y."/>
            <person name="Bowser T.A."/>
            <person name="Graham I.A."/>
            <person name="Ye K."/>
        </authorList>
    </citation>
    <scope>NUCLEOTIDE SEQUENCE [LARGE SCALE GENOMIC DNA]</scope>
    <source>
        <strain evidence="3">cv. HN1</strain>
        <tissue evidence="2">Leaves</tissue>
    </source>
</reference>
<dbReference type="AlphaFoldDB" id="A0A4Y7J7Y1"/>
<feature type="compositionally biased region" description="Basic and acidic residues" evidence="1">
    <location>
        <begin position="54"/>
        <end position="64"/>
    </location>
</feature>
<dbReference type="EMBL" id="CM010718">
    <property type="protein sequence ID" value="RZC57253.1"/>
    <property type="molecule type" value="Genomic_DNA"/>
</dbReference>
<proteinExistence type="predicted"/>
<dbReference type="Gramene" id="RZC57253">
    <property type="protein sequence ID" value="RZC57253"/>
    <property type="gene ID" value="C5167_004555"/>
</dbReference>